<dbReference type="InterPro" id="IPR011335">
    <property type="entry name" value="Restrct_endonuc-II-like"/>
</dbReference>
<dbReference type="InterPro" id="IPR019787">
    <property type="entry name" value="Znf_PHD-finger"/>
</dbReference>
<evidence type="ECO:0000256" key="3">
    <source>
        <dbReference type="ARBA" id="ARBA00022833"/>
    </source>
</evidence>
<dbReference type="OrthoDB" id="6775702at2759"/>
<name>A0A1X7UUA2_AMPQE</name>
<dbReference type="eggNOG" id="KOG1973">
    <property type="taxonomic scope" value="Eukaryota"/>
</dbReference>
<dbReference type="PANTHER" id="PTHR47526">
    <property type="entry name" value="ATP-DEPENDENT DNA HELICASE"/>
    <property type="match status" value="1"/>
</dbReference>
<keyword evidence="1" id="KW-0479">Metal-binding</keyword>
<proteinExistence type="predicted"/>
<dbReference type="InterPro" id="IPR013083">
    <property type="entry name" value="Znf_RING/FYVE/PHD"/>
</dbReference>
<sequence>CCGDGLLEIKCPFKYKDILPTDDEVVDDKSYCLKRNTNGEIYLSTTHSYFDQIQGQMVVSEFKYCDFICWTNEGIFIERVYLDEEYEKDNFPKLKQFFTQFLLPELLTHSQENSGSTSMSVSTSNATPSTSTSTVQHTSSKRQCEEVETSSSDDLYCICKKDRPGCMIACDNPSCKVEWFHYACVNIKRAPKGAWFCPDCK</sequence>
<dbReference type="STRING" id="400682.A0A1X7UUA2"/>
<feature type="domain" description="PHD-type" evidence="6">
    <location>
        <begin position="154"/>
        <end position="201"/>
    </location>
</feature>
<feature type="region of interest" description="Disordered" evidence="5">
    <location>
        <begin position="112"/>
        <end position="138"/>
    </location>
</feature>
<dbReference type="InterPro" id="IPR019786">
    <property type="entry name" value="Zinc_finger_PHD-type_CS"/>
</dbReference>
<dbReference type="InParanoid" id="A0A1X7UUA2"/>
<dbReference type="GO" id="GO:0006281">
    <property type="term" value="P:DNA repair"/>
    <property type="evidence" value="ECO:0007669"/>
    <property type="project" value="UniProtKB-ARBA"/>
</dbReference>
<dbReference type="Gene3D" id="3.30.40.10">
    <property type="entry name" value="Zinc/RING finger domain, C3HC4 (zinc finger)"/>
    <property type="match status" value="1"/>
</dbReference>
<dbReference type="PROSITE" id="PS01359">
    <property type="entry name" value="ZF_PHD_1"/>
    <property type="match status" value="1"/>
</dbReference>
<evidence type="ECO:0000313" key="7">
    <source>
        <dbReference type="EnsemblMetazoa" id="Aqu2.1.31560_001"/>
    </source>
</evidence>
<organism evidence="7">
    <name type="scientific">Amphimedon queenslandica</name>
    <name type="common">Sponge</name>
    <dbReference type="NCBI Taxonomy" id="400682"/>
    <lineage>
        <taxon>Eukaryota</taxon>
        <taxon>Metazoa</taxon>
        <taxon>Porifera</taxon>
        <taxon>Demospongiae</taxon>
        <taxon>Heteroscleromorpha</taxon>
        <taxon>Haplosclerida</taxon>
        <taxon>Niphatidae</taxon>
        <taxon>Amphimedon</taxon>
    </lineage>
</organism>
<dbReference type="SUPFAM" id="SSF57903">
    <property type="entry name" value="FYVE/PHD zinc finger"/>
    <property type="match status" value="1"/>
</dbReference>
<dbReference type="InterPro" id="IPR001965">
    <property type="entry name" value="Znf_PHD"/>
</dbReference>
<dbReference type="PROSITE" id="PS50016">
    <property type="entry name" value="ZF_PHD_2"/>
    <property type="match status" value="1"/>
</dbReference>
<dbReference type="EnsemblMetazoa" id="Aqu2.1.31560_001">
    <property type="protein sequence ID" value="Aqu2.1.31560_001"/>
    <property type="gene ID" value="Aqu2.1.31560"/>
</dbReference>
<dbReference type="CDD" id="cd15505">
    <property type="entry name" value="PHD_ING"/>
    <property type="match status" value="1"/>
</dbReference>
<evidence type="ECO:0000256" key="2">
    <source>
        <dbReference type="ARBA" id="ARBA00022771"/>
    </source>
</evidence>
<dbReference type="OMA" id="SSHRYFY"/>
<accession>A0A1X7UUA2</accession>
<evidence type="ECO:0000256" key="1">
    <source>
        <dbReference type="ARBA" id="ARBA00022723"/>
    </source>
</evidence>
<dbReference type="AlphaFoldDB" id="A0A1X7UUA2"/>
<evidence type="ECO:0000256" key="4">
    <source>
        <dbReference type="PROSITE-ProRule" id="PRU00146"/>
    </source>
</evidence>
<feature type="compositionally biased region" description="Low complexity" evidence="5">
    <location>
        <begin position="114"/>
        <end position="138"/>
    </location>
</feature>
<dbReference type="Gene3D" id="3.90.320.10">
    <property type="match status" value="1"/>
</dbReference>
<dbReference type="InterPro" id="IPR011011">
    <property type="entry name" value="Znf_FYVE_PHD"/>
</dbReference>
<dbReference type="SMART" id="SM00249">
    <property type="entry name" value="PHD"/>
    <property type="match status" value="1"/>
</dbReference>
<dbReference type="InterPro" id="IPR011604">
    <property type="entry name" value="PDDEXK-like_dom_sf"/>
</dbReference>
<evidence type="ECO:0000256" key="5">
    <source>
        <dbReference type="SAM" id="MobiDB-lite"/>
    </source>
</evidence>
<protein>
    <recommendedName>
        <fullName evidence="6">PHD-type domain-containing protein</fullName>
    </recommendedName>
</protein>
<dbReference type="CDD" id="cd22343">
    <property type="entry name" value="PDDEXK_lambda_exonuclease-like"/>
    <property type="match status" value="1"/>
</dbReference>
<dbReference type="SUPFAM" id="SSF52980">
    <property type="entry name" value="Restriction endonuclease-like"/>
    <property type="match status" value="1"/>
</dbReference>
<dbReference type="GO" id="GO:0008270">
    <property type="term" value="F:zinc ion binding"/>
    <property type="evidence" value="ECO:0007669"/>
    <property type="project" value="UniProtKB-KW"/>
</dbReference>
<keyword evidence="3" id="KW-0862">Zinc</keyword>
<evidence type="ECO:0000259" key="6">
    <source>
        <dbReference type="PROSITE" id="PS50016"/>
    </source>
</evidence>
<reference evidence="7" key="1">
    <citation type="submission" date="2017-05" db="UniProtKB">
        <authorList>
            <consortium name="EnsemblMetazoa"/>
        </authorList>
    </citation>
    <scope>IDENTIFICATION</scope>
</reference>
<keyword evidence="2 4" id="KW-0863">Zinc-finger</keyword>